<keyword evidence="2" id="KW-1185">Reference proteome</keyword>
<evidence type="ECO:0000313" key="1">
    <source>
        <dbReference type="EMBL" id="THC95105.1"/>
    </source>
</evidence>
<reference evidence="1 2" key="1">
    <citation type="submission" date="2019-03" db="EMBL/GenBank/DDBJ databases">
        <title>The genome sequence of a newly discovered highly antifungal drug resistant Aspergillus species, Aspergillus tanneri NIH 1004.</title>
        <authorList>
            <person name="Mounaud S."/>
            <person name="Singh I."/>
            <person name="Joardar V."/>
            <person name="Pakala S."/>
            <person name="Pakala S."/>
            <person name="Venepally P."/>
            <person name="Hoover J."/>
            <person name="Nierman W."/>
            <person name="Chung J."/>
            <person name="Losada L."/>
        </authorList>
    </citation>
    <scope>NUCLEOTIDE SEQUENCE [LARGE SCALE GENOMIC DNA]</scope>
    <source>
        <strain evidence="1 2">NIH1004</strain>
    </source>
</reference>
<gene>
    <name evidence="1" type="ORF">EYZ11_005429</name>
</gene>
<protein>
    <submittedName>
        <fullName evidence="1">Uncharacterized protein</fullName>
    </submittedName>
</protein>
<evidence type="ECO:0000313" key="2">
    <source>
        <dbReference type="Proteomes" id="UP000308092"/>
    </source>
</evidence>
<comment type="caution">
    <text evidence="1">The sequence shown here is derived from an EMBL/GenBank/DDBJ whole genome shotgun (WGS) entry which is preliminary data.</text>
</comment>
<accession>A0A4S3JIL8</accession>
<sequence>MFFSFLIQGRRATQWLRKINSDKILHNLNLRHM</sequence>
<dbReference type="VEuPathDB" id="FungiDB:EYZ11_005429"/>
<dbReference type="EMBL" id="SOSA01000173">
    <property type="protein sequence ID" value="THC95105.1"/>
    <property type="molecule type" value="Genomic_DNA"/>
</dbReference>
<name>A0A4S3JIL8_9EURO</name>
<organism evidence="1 2">
    <name type="scientific">Aspergillus tanneri</name>
    <dbReference type="NCBI Taxonomy" id="1220188"/>
    <lineage>
        <taxon>Eukaryota</taxon>
        <taxon>Fungi</taxon>
        <taxon>Dikarya</taxon>
        <taxon>Ascomycota</taxon>
        <taxon>Pezizomycotina</taxon>
        <taxon>Eurotiomycetes</taxon>
        <taxon>Eurotiomycetidae</taxon>
        <taxon>Eurotiales</taxon>
        <taxon>Aspergillaceae</taxon>
        <taxon>Aspergillus</taxon>
        <taxon>Aspergillus subgen. Circumdati</taxon>
    </lineage>
</organism>
<dbReference type="AlphaFoldDB" id="A0A4S3JIL8"/>
<proteinExistence type="predicted"/>
<dbReference type="Proteomes" id="UP000308092">
    <property type="component" value="Unassembled WGS sequence"/>
</dbReference>